<organism evidence="1 2">
    <name type="scientific">Leptospira borgpetersenii serovar Hardjo-bovis str. Sponselee</name>
    <dbReference type="NCBI Taxonomy" id="1303729"/>
    <lineage>
        <taxon>Bacteria</taxon>
        <taxon>Pseudomonadati</taxon>
        <taxon>Spirochaetota</taxon>
        <taxon>Spirochaetia</taxon>
        <taxon>Leptospirales</taxon>
        <taxon>Leptospiraceae</taxon>
        <taxon>Leptospira</taxon>
    </lineage>
</organism>
<protein>
    <submittedName>
        <fullName evidence="1">Uncharacterized protein</fullName>
    </submittedName>
</protein>
<comment type="caution">
    <text evidence="1">The sequence shown here is derived from an EMBL/GenBank/DDBJ whole genome shotgun (WGS) entry which is preliminary data.</text>
</comment>
<dbReference type="EMBL" id="ANMU01000100">
    <property type="protein sequence ID" value="EMJ80812.1"/>
    <property type="molecule type" value="Genomic_DNA"/>
</dbReference>
<reference evidence="1 2" key="1">
    <citation type="submission" date="2013-01" db="EMBL/GenBank/DDBJ databases">
        <authorList>
            <person name="Harkins D.M."/>
            <person name="Durkin A.S."/>
            <person name="Brinkac L.M."/>
            <person name="Haft D.H."/>
            <person name="Selengut J.D."/>
            <person name="Sanka R."/>
            <person name="DePew J."/>
            <person name="Purushe J."/>
            <person name="Galloway R.L."/>
            <person name="Vinetz J.M."/>
            <person name="Sutton G.G."/>
            <person name="Nierman W.C."/>
            <person name="Fouts D.E."/>
        </authorList>
    </citation>
    <scope>NUCLEOTIDE SEQUENCE [LARGE SCALE GENOMIC DNA]</scope>
    <source>
        <strain evidence="1 2">Sponselee CDC</strain>
    </source>
</reference>
<accession>M6BM37</accession>
<dbReference type="Proteomes" id="UP000011873">
    <property type="component" value="Unassembled WGS sequence"/>
</dbReference>
<proteinExistence type="predicted"/>
<name>M6BM37_LEPBO</name>
<dbReference type="AlphaFoldDB" id="M6BM37"/>
<gene>
    <name evidence="1" type="ORF">LEP1GSC016_4219</name>
</gene>
<evidence type="ECO:0000313" key="2">
    <source>
        <dbReference type="Proteomes" id="UP000011873"/>
    </source>
</evidence>
<sequence>MGKSFFIMKENDELVVIKGNHFYDCVCVNENPIMKEGALDDFNFVSRFHSASLFNPS</sequence>
<evidence type="ECO:0000313" key="1">
    <source>
        <dbReference type="EMBL" id="EMJ80812.1"/>
    </source>
</evidence>
<dbReference type="PATRIC" id="fig|1218567.3.peg.2522"/>